<evidence type="ECO:0000313" key="2">
    <source>
        <dbReference type="Proteomes" id="UP001601059"/>
    </source>
</evidence>
<sequence>MKYEFKRVNPNQVQVFYEDGGYQMMTNEEFAAFLSQESNKLQGISFNEQFTSLRDQLKWMTDVFLAAQETGSSIAGERIEVQILEEAVKEEEDGLSISAKYKIIHPSGRREGDDISFSIAGVTGEIAPRIPFIFPTLLQLMYSGVHATKADKRALFEAYGEPTPEAYREEEATHV</sequence>
<dbReference type="Proteomes" id="UP001601059">
    <property type="component" value="Unassembled WGS sequence"/>
</dbReference>
<name>A0ABW6KAC7_9BACI</name>
<organism evidence="1 2">
    <name type="scientific">Cytobacillus spartinae</name>
    <dbReference type="NCBI Taxonomy" id="3299023"/>
    <lineage>
        <taxon>Bacteria</taxon>
        <taxon>Bacillati</taxon>
        <taxon>Bacillota</taxon>
        <taxon>Bacilli</taxon>
        <taxon>Bacillales</taxon>
        <taxon>Bacillaceae</taxon>
        <taxon>Cytobacillus</taxon>
    </lineage>
</organism>
<evidence type="ECO:0000313" key="1">
    <source>
        <dbReference type="EMBL" id="MFE8701158.1"/>
    </source>
</evidence>
<reference evidence="1 2" key="1">
    <citation type="submission" date="2024-08" db="EMBL/GenBank/DDBJ databases">
        <title>Two novel Cytobacillus novel species.</title>
        <authorList>
            <person name="Liu G."/>
        </authorList>
    </citation>
    <scope>NUCLEOTIDE SEQUENCE [LARGE SCALE GENOMIC DNA]</scope>
    <source>
        <strain evidence="1 2">FJAT-54145</strain>
    </source>
</reference>
<protein>
    <submittedName>
        <fullName evidence="1">Uncharacterized protein</fullName>
    </submittedName>
</protein>
<dbReference type="RefSeq" id="WP_389361029.1">
    <property type="nucleotide sequence ID" value="NZ_JBIACK010000004.1"/>
</dbReference>
<keyword evidence="2" id="KW-1185">Reference proteome</keyword>
<gene>
    <name evidence="1" type="ORF">ACFYKX_11185</name>
</gene>
<comment type="caution">
    <text evidence="1">The sequence shown here is derived from an EMBL/GenBank/DDBJ whole genome shotgun (WGS) entry which is preliminary data.</text>
</comment>
<proteinExistence type="predicted"/>
<accession>A0ABW6KAC7</accession>
<dbReference type="EMBL" id="JBIACK010000004">
    <property type="protein sequence ID" value="MFE8701158.1"/>
    <property type="molecule type" value="Genomic_DNA"/>
</dbReference>